<sequence>MPAKRASTPTSPVKAHRTSHDVPERYAAESPAPDPEDVTPESCDAQFELIQEITQELRALQASLEADRARAMDQEGVEEYSVPSIRAFTKLRGAQTRALMGLEYLKRETARRNVERDANRVRVATIAYELAHCQAEVRAQEKFDECGEDLMKNYGIELIDEKAFVKAVGREAAKSVDARELTLKRLQHELELRRAKVQERDALKRELEDVKKEEQELSKIWDAAKEQMKQVSRTLEPIRRKFDLPNTTTEALDARVKLLTMPLYVLYTQLLYVKEAREEDFTIGIFGRVEDAENWDARERARLEDDAEVNAKSETPTTNRRHQKRGRFGGRFGRSGPTQATTSSSMYDEFPLRVELVIDGCSIQFTHLTRLNVVIAAANDNEAMKRQRSAKGSAKSATQKSTTVDFDTLLVDLLSPNDAGEDSPNAATGGEDFKYDPSCTPSGGRPYKWLQKLCGLSFLPPIPADVSESDVKTLAKTARAADIVDAIRERLV</sequence>
<keyword evidence="3" id="KW-0539">Nucleus</keyword>
<proteinExistence type="inferred from homology"/>
<dbReference type="EMBL" id="HBFF01000226">
    <property type="protein sequence ID" value="CAD8727273.1"/>
    <property type="molecule type" value="Transcribed_RNA"/>
</dbReference>
<dbReference type="Pfam" id="PF09766">
    <property type="entry name" value="FmiP_Thoc5"/>
    <property type="match status" value="1"/>
</dbReference>
<dbReference type="InterPro" id="IPR019163">
    <property type="entry name" value="THO_Thoc5"/>
</dbReference>
<feature type="compositionally biased region" description="Basic residues" evidence="5">
    <location>
        <begin position="319"/>
        <end position="328"/>
    </location>
</feature>
<accession>A0A7S0TBN8</accession>
<evidence type="ECO:0000256" key="5">
    <source>
        <dbReference type="SAM" id="MobiDB-lite"/>
    </source>
</evidence>
<reference evidence="6" key="1">
    <citation type="submission" date="2021-01" db="EMBL/GenBank/DDBJ databases">
        <authorList>
            <person name="Corre E."/>
            <person name="Pelletier E."/>
            <person name="Niang G."/>
            <person name="Scheremetjew M."/>
            <person name="Finn R."/>
            <person name="Kale V."/>
            <person name="Holt S."/>
            <person name="Cochrane G."/>
            <person name="Meng A."/>
            <person name="Brown T."/>
            <person name="Cohen L."/>
        </authorList>
    </citation>
    <scope>NUCLEOTIDE SEQUENCE</scope>
    <source>
        <strain evidence="6">Clade-D-RCC2573</strain>
    </source>
</reference>
<evidence type="ECO:0008006" key="7">
    <source>
        <dbReference type="Google" id="ProtNLM"/>
    </source>
</evidence>
<keyword evidence="4" id="KW-0175">Coiled coil</keyword>
<name>A0A7S0TBN8_9CHLO</name>
<evidence type="ECO:0000256" key="4">
    <source>
        <dbReference type="SAM" id="Coils"/>
    </source>
</evidence>
<dbReference type="PANTHER" id="PTHR13375">
    <property type="entry name" value="FMS INTERACTING PROTEIN"/>
    <property type="match status" value="1"/>
</dbReference>
<dbReference type="GO" id="GO:0006406">
    <property type="term" value="P:mRNA export from nucleus"/>
    <property type="evidence" value="ECO:0007669"/>
    <property type="project" value="TreeGrafter"/>
</dbReference>
<evidence type="ECO:0000313" key="6">
    <source>
        <dbReference type="EMBL" id="CAD8727273.1"/>
    </source>
</evidence>
<dbReference type="GO" id="GO:0000445">
    <property type="term" value="C:THO complex part of transcription export complex"/>
    <property type="evidence" value="ECO:0007669"/>
    <property type="project" value="TreeGrafter"/>
</dbReference>
<evidence type="ECO:0000256" key="3">
    <source>
        <dbReference type="ARBA" id="ARBA00023242"/>
    </source>
</evidence>
<feature type="region of interest" description="Disordered" evidence="5">
    <location>
        <begin position="1"/>
        <end position="41"/>
    </location>
</feature>
<dbReference type="PANTHER" id="PTHR13375:SF3">
    <property type="entry name" value="THO COMPLEX SUBUNIT 5 HOMOLOG"/>
    <property type="match status" value="1"/>
</dbReference>
<comment type="similarity">
    <text evidence="2">Belongs to the THOC5 family.</text>
</comment>
<feature type="compositionally biased region" description="Basic and acidic residues" evidence="5">
    <location>
        <begin position="18"/>
        <end position="27"/>
    </location>
</feature>
<comment type="subcellular location">
    <subcellularLocation>
        <location evidence="1">Nucleus</location>
    </subcellularLocation>
</comment>
<dbReference type="AlphaFoldDB" id="A0A7S0TBN8"/>
<feature type="region of interest" description="Disordered" evidence="5">
    <location>
        <begin position="303"/>
        <end position="344"/>
    </location>
</feature>
<feature type="coiled-coil region" evidence="4">
    <location>
        <begin position="178"/>
        <end position="220"/>
    </location>
</feature>
<gene>
    <name evidence="6" type="ORF">OMED0936_LOCUS181</name>
</gene>
<protein>
    <recommendedName>
        <fullName evidence="7">Fms interacting protein</fullName>
    </recommendedName>
</protein>
<dbReference type="GO" id="GO:0003729">
    <property type="term" value="F:mRNA binding"/>
    <property type="evidence" value="ECO:0007669"/>
    <property type="project" value="TreeGrafter"/>
</dbReference>
<organism evidence="6">
    <name type="scientific">Ostreococcus mediterraneus</name>
    <dbReference type="NCBI Taxonomy" id="1486918"/>
    <lineage>
        <taxon>Eukaryota</taxon>
        <taxon>Viridiplantae</taxon>
        <taxon>Chlorophyta</taxon>
        <taxon>Mamiellophyceae</taxon>
        <taxon>Mamiellales</taxon>
        <taxon>Bathycoccaceae</taxon>
        <taxon>Ostreococcus</taxon>
    </lineage>
</organism>
<evidence type="ECO:0000256" key="1">
    <source>
        <dbReference type="ARBA" id="ARBA00004123"/>
    </source>
</evidence>
<evidence type="ECO:0000256" key="2">
    <source>
        <dbReference type="ARBA" id="ARBA00008044"/>
    </source>
</evidence>